<reference evidence="2 3" key="1">
    <citation type="submission" date="2020-01" db="EMBL/GenBank/DDBJ databases">
        <title>Paenibacillus soybeanensis sp. nov. isolated from the nodules of soybean (Glycine max(L.) Merr).</title>
        <authorList>
            <person name="Wang H."/>
        </authorList>
    </citation>
    <scope>NUCLEOTIDE SEQUENCE [LARGE SCALE GENOMIC DNA]</scope>
    <source>
        <strain evidence="2 3">T1</strain>
    </source>
</reference>
<protein>
    <submittedName>
        <fullName evidence="2">DUF3847 domain-containing protein</fullName>
    </submittedName>
</protein>
<keyword evidence="3" id="KW-1185">Reference proteome</keyword>
<name>A0ABW9Y0H5_9BACL</name>
<dbReference type="Proteomes" id="UP000665561">
    <property type="component" value="Unassembled WGS sequence"/>
</dbReference>
<feature type="non-terminal residue" evidence="2">
    <location>
        <position position="64"/>
    </location>
</feature>
<evidence type="ECO:0000313" key="2">
    <source>
        <dbReference type="EMBL" id="NBD28375.1"/>
    </source>
</evidence>
<feature type="coiled-coil region" evidence="1">
    <location>
        <begin position="6"/>
        <end position="43"/>
    </location>
</feature>
<keyword evidence="1" id="KW-0175">Coiled coil</keyword>
<evidence type="ECO:0000313" key="3">
    <source>
        <dbReference type="Proteomes" id="UP000665561"/>
    </source>
</evidence>
<dbReference type="EMBL" id="JAAAMV010000042">
    <property type="protein sequence ID" value="NBD28375.1"/>
    <property type="molecule type" value="Genomic_DNA"/>
</dbReference>
<accession>A0ABW9Y0H5</accession>
<evidence type="ECO:0000256" key="1">
    <source>
        <dbReference type="SAM" id="Coils"/>
    </source>
</evidence>
<organism evidence="2 3">
    <name type="scientific">Paenibacillus glycinis</name>
    <dbReference type="NCBI Taxonomy" id="2697035"/>
    <lineage>
        <taxon>Bacteria</taxon>
        <taxon>Bacillati</taxon>
        <taxon>Bacillota</taxon>
        <taxon>Bacilli</taxon>
        <taxon>Bacillales</taxon>
        <taxon>Paenibacillaceae</taxon>
        <taxon>Paenibacillus</taxon>
    </lineage>
</organism>
<sequence length="64" mass="7650">MSETKRKTPEERLAELNKKMEQLKAQKQRVQAQLSQKERKERTRRLIQVGAIFESQFPKMADFT</sequence>
<proteinExistence type="predicted"/>
<gene>
    <name evidence="2" type="ORF">GT019_31340</name>
</gene>
<comment type="caution">
    <text evidence="2">The sequence shown here is derived from an EMBL/GenBank/DDBJ whole genome shotgun (WGS) entry which is preliminary data.</text>
</comment>